<dbReference type="SUPFAM" id="SSF46689">
    <property type="entry name" value="Homeodomain-like"/>
    <property type="match status" value="1"/>
</dbReference>
<dbReference type="Proteomes" id="UP000290365">
    <property type="component" value="Chromosome"/>
</dbReference>
<dbReference type="Pfam" id="PF13565">
    <property type="entry name" value="HTH_32"/>
    <property type="match status" value="1"/>
</dbReference>
<gene>
    <name evidence="2" type="ORF">EPA93_15795</name>
</gene>
<feature type="region of interest" description="Disordered" evidence="1">
    <location>
        <begin position="105"/>
        <end position="125"/>
    </location>
</feature>
<dbReference type="InterPro" id="IPR009057">
    <property type="entry name" value="Homeodomain-like_sf"/>
</dbReference>
<accession>A0A4P6JPQ8</accession>
<sequence length="125" mass="14122">MHAEGWNAKSIAGYLVTSRQTVHTTLNKWAEGQFAGLHDHSHAPHQPARKTTLKAMSEVKKLAENPELGAYRVSAALEQLGIKLSRSTCGRLLAINRDLYHLKMPRQGGRPKAQMPFRTERRHQF</sequence>
<proteinExistence type="predicted"/>
<dbReference type="EMBL" id="CP035758">
    <property type="protein sequence ID" value="QBD77378.1"/>
    <property type="molecule type" value="Genomic_DNA"/>
</dbReference>
<evidence type="ECO:0000313" key="3">
    <source>
        <dbReference type="Proteomes" id="UP000290365"/>
    </source>
</evidence>
<dbReference type="AlphaFoldDB" id="A0A4P6JPQ8"/>
<protein>
    <submittedName>
        <fullName evidence="2">Helix-turn-helix domain-containing protein</fullName>
    </submittedName>
</protein>
<evidence type="ECO:0000313" key="2">
    <source>
        <dbReference type="EMBL" id="QBD77378.1"/>
    </source>
</evidence>
<keyword evidence="3" id="KW-1185">Reference proteome</keyword>
<dbReference type="KEGG" id="kbs:EPA93_15795"/>
<reference evidence="2 3" key="1">
    <citation type="submission" date="2019-01" db="EMBL/GenBank/DDBJ databases">
        <title>Ktedonosporobacter rubrisoli SCAWS-G2.</title>
        <authorList>
            <person name="Huang Y."/>
            <person name="Yan B."/>
        </authorList>
    </citation>
    <scope>NUCLEOTIDE SEQUENCE [LARGE SCALE GENOMIC DNA]</scope>
    <source>
        <strain evidence="2 3">SCAWS-G2</strain>
    </source>
</reference>
<name>A0A4P6JPQ8_KTERU</name>
<organism evidence="2 3">
    <name type="scientific">Ktedonosporobacter rubrisoli</name>
    <dbReference type="NCBI Taxonomy" id="2509675"/>
    <lineage>
        <taxon>Bacteria</taxon>
        <taxon>Bacillati</taxon>
        <taxon>Chloroflexota</taxon>
        <taxon>Ktedonobacteria</taxon>
        <taxon>Ktedonobacterales</taxon>
        <taxon>Ktedonosporobacteraceae</taxon>
        <taxon>Ktedonosporobacter</taxon>
    </lineage>
</organism>
<evidence type="ECO:0000256" key="1">
    <source>
        <dbReference type="SAM" id="MobiDB-lite"/>
    </source>
</evidence>